<protein>
    <submittedName>
        <fullName evidence="2">Uncharacterized protein</fullName>
    </submittedName>
</protein>
<reference evidence="2 3" key="1">
    <citation type="submission" date="2019-05" db="EMBL/GenBank/DDBJ databases">
        <authorList>
            <person name="Karczewska-Golec J."/>
            <person name="Decewicz P."/>
            <person name="Golec P."/>
        </authorList>
    </citation>
    <scope>NUCLEOTIDE SEQUENCE [LARGE SCALE GENOMIC DNA]</scope>
</reference>
<feature type="compositionally biased region" description="Polar residues" evidence="1">
    <location>
        <begin position="58"/>
        <end position="73"/>
    </location>
</feature>
<dbReference type="Proteomes" id="UP000315813">
    <property type="component" value="Segment"/>
</dbReference>
<evidence type="ECO:0000256" key="1">
    <source>
        <dbReference type="SAM" id="MobiDB-lite"/>
    </source>
</evidence>
<feature type="region of interest" description="Disordered" evidence="1">
    <location>
        <begin position="1"/>
        <end position="73"/>
    </location>
</feature>
<name>A0A4Y5TNR4_9CAUD</name>
<organism evidence="2 3">
    <name type="scientific">Bordetella phage vB_BbrP_BB8</name>
    <dbReference type="NCBI Taxonomy" id="2587820"/>
    <lineage>
        <taxon>Viruses</taxon>
        <taxon>Duplodnaviria</taxon>
        <taxon>Heunggongvirae</taxon>
        <taxon>Uroviricota</taxon>
        <taxon>Caudoviricetes</taxon>
        <taxon>Autographivirales</taxon>
        <taxon>Autographivirales incertae sedis</taxon>
        <taxon>Vistulavirus</taxon>
        <taxon>Vistulavirus BB8</taxon>
    </lineage>
</organism>
<evidence type="ECO:0000313" key="2">
    <source>
        <dbReference type="EMBL" id="QDB71014.1"/>
    </source>
</evidence>
<evidence type="ECO:0000313" key="3">
    <source>
        <dbReference type="Proteomes" id="UP000315813"/>
    </source>
</evidence>
<gene>
    <name evidence="2" type="ORF">bb8_p39</name>
</gene>
<feature type="compositionally biased region" description="Pro residues" evidence="1">
    <location>
        <begin position="12"/>
        <end position="28"/>
    </location>
</feature>
<accession>A0A4Y5TNR4</accession>
<keyword evidence="3" id="KW-1185">Reference proteome</keyword>
<proteinExistence type="predicted"/>
<sequence>MCGGSPKIEAPKPAPPPPPPPPPQPPVVMSPLQTAVEPETTQAADRKRKGRDSLRIDLTSTAPASASGLNIPV</sequence>
<dbReference type="EMBL" id="MK984681">
    <property type="protein sequence ID" value="QDB71014.1"/>
    <property type="molecule type" value="Genomic_DNA"/>
</dbReference>